<reference evidence="4" key="1">
    <citation type="submission" date="2016-10" db="EMBL/GenBank/DDBJ databases">
        <authorList>
            <person name="de Groot N.N."/>
        </authorList>
    </citation>
    <scope>NUCLEOTIDE SEQUENCE [LARGE SCALE GENOMIC DNA]</scope>
    <source>
        <strain evidence="4">10nlg</strain>
    </source>
</reference>
<dbReference type="RefSeq" id="WP_218140982.1">
    <property type="nucleotide sequence ID" value="NZ_FOGV01000025.1"/>
</dbReference>
<dbReference type="STRING" id="1464123.SAMN05444126_12541"/>
<feature type="domain" description="SHOCT" evidence="2">
    <location>
        <begin position="54"/>
        <end position="79"/>
    </location>
</feature>
<keyword evidence="4" id="KW-1185">Reference proteome</keyword>
<evidence type="ECO:0000313" key="3">
    <source>
        <dbReference type="EMBL" id="SES26979.1"/>
    </source>
</evidence>
<dbReference type="AlphaFoldDB" id="A0A1H9VZN0"/>
<evidence type="ECO:0000259" key="2">
    <source>
        <dbReference type="Pfam" id="PF09851"/>
    </source>
</evidence>
<protein>
    <submittedName>
        <fullName evidence="3">Membrane protein</fullName>
    </submittedName>
</protein>
<dbReference type="InterPro" id="IPR018649">
    <property type="entry name" value="SHOCT"/>
</dbReference>
<name>A0A1H9VZN0_9BACI</name>
<evidence type="ECO:0000313" key="4">
    <source>
        <dbReference type="Proteomes" id="UP000199318"/>
    </source>
</evidence>
<dbReference type="Proteomes" id="UP000199318">
    <property type="component" value="Unassembled WGS sequence"/>
</dbReference>
<organism evidence="3 4">
    <name type="scientific">Salisediminibacterium halotolerans</name>
    <dbReference type="NCBI Taxonomy" id="517425"/>
    <lineage>
        <taxon>Bacteria</taxon>
        <taxon>Bacillati</taxon>
        <taxon>Bacillota</taxon>
        <taxon>Bacilli</taxon>
        <taxon>Bacillales</taxon>
        <taxon>Bacillaceae</taxon>
        <taxon>Salisediminibacterium</taxon>
    </lineage>
</organism>
<evidence type="ECO:0000256" key="1">
    <source>
        <dbReference type="SAM" id="Phobius"/>
    </source>
</evidence>
<keyword evidence="1" id="KW-1133">Transmembrane helix</keyword>
<keyword evidence="1" id="KW-0472">Membrane</keyword>
<proteinExistence type="predicted"/>
<comment type="caution">
    <text evidence="3">The sequence shown here is derived from an EMBL/GenBank/DDBJ whole genome shotgun (WGS) entry which is preliminary data.</text>
</comment>
<keyword evidence="1" id="KW-0812">Transmembrane</keyword>
<dbReference type="EMBL" id="FOGV01000025">
    <property type="protein sequence ID" value="SES26979.1"/>
    <property type="molecule type" value="Genomic_DNA"/>
</dbReference>
<dbReference type="Pfam" id="PF09851">
    <property type="entry name" value="SHOCT"/>
    <property type="match status" value="1"/>
</dbReference>
<accession>A0A1H9VZN0</accession>
<feature type="transmembrane region" description="Helical" evidence="1">
    <location>
        <begin position="12"/>
        <end position="38"/>
    </location>
</feature>
<sequence>MMMNNSDWGWMHLGGGIFGFLLMLGFILLTVYLVVWIVRSTTDKTSAGTKQSNALAILDERYAKGEISEEDYERMKKTLQSRS</sequence>
<gene>
    <name evidence="3" type="ORF">SAMN05444126_12541</name>
</gene>